<proteinExistence type="inferred from homology"/>
<accession>A0ABM9U0F7</accession>
<comment type="function">
    <text evidence="4">Involved in the assembly process of the P-ring formation. It may associate with FlgF on the rod constituting a structure essential for the P-ring assembly or may act as a modulator protein for the P-ring assembly.</text>
</comment>
<dbReference type="SMART" id="SM00858">
    <property type="entry name" value="SAF"/>
    <property type="match status" value="1"/>
</dbReference>
<organism evidence="6 7">
    <name type="scientific">Chelatococcus sambhunathii</name>
    <dbReference type="NCBI Taxonomy" id="363953"/>
    <lineage>
        <taxon>Bacteria</taxon>
        <taxon>Pseudomonadati</taxon>
        <taxon>Pseudomonadota</taxon>
        <taxon>Alphaproteobacteria</taxon>
        <taxon>Hyphomicrobiales</taxon>
        <taxon>Chelatococcaceae</taxon>
        <taxon>Chelatococcus</taxon>
    </lineage>
</organism>
<gene>
    <name evidence="6" type="ORF">Ga0061061_101714</name>
</gene>
<evidence type="ECO:0000256" key="3">
    <source>
        <dbReference type="ARBA" id="ARBA00022764"/>
    </source>
</evidence>
<evidence type="ECO:0000259" key="5">
    <source>
        <dbReference type="SMART" id="SM00858"/>
    </source>
</evidence>
<dbReference type="PANTHER" id="PTHR36307:SF1">
    <property type="entry name" value="FLAGELLA BASAL BODY P-RING FORMATION PROTEIN FLGA"/>
    <property type="match status" value="1"/>
</dbReference>
<keyword evidence="6" id="KW-0282">Flagellum</keyword>
<comment type="subcellular location">
    <subcellularLocation>
        <location evidence="1 4">Periplasm</location>
    </subcellularLocation>
</comment>
<dbReference type="Pfam" id="PF13144">
    <property type="entry name" value="ChapFlgA"/>
    <property type="match status" value="1"/>
</dbReference>
<protein>
    <recommendedName>
        <fullName evidence="4">Flagella basal body P-ring formation protein FlgA</fullName>
    </recommendedName>
</protein>
<comment type="caution">
    <text evidence="6">The sequence shown here is derived from an EMBL/GenBank/DDBJ whole genome shotgun (WGS) entry which is preliminary data.</text>
</comment>
<dbReference type="InterPro" id="IPR013974">
    <property type="entry name" value="SAF"/>
</dbReference>
<dbReference type="PANTHER" id="PTHR36307">
    <property type="entry name" value="FLAGELLA BASAL BODY P-RING FORMATION PROTEIN FLGA"/>
    <property type="match status" value="1"/>
</dbReference>
<evidence type="ECO:0000256" key="4">
    <source>
        <dbReference type="RuleBase" id="RU362063"/>
    </source>
</evidence>
<dbReference type="EMBL" id="CYHC01000001">
    <property type="protein sequence ID" value="CUA85153.1"/>
    <property type="molecule type" value="Genomic_DNA"/>
</dbReference>
<feature type="domain" description="SAF" evidence="5">
    <location>
        <begin position="41"/>
        <end position="104"/>
    </location>
</feature>
<keyword evidence="6" id="KW-0969">Cilium</keyword>
<name>A0ABM9U0F7_9HYPH</name>
<keyword evidence="7" id="KW-1185">Reference proteome</keyword>
<dbReference type="Proteomes" id="UP000182178">
    <property type="component" value="Unassembled WGS sequence"/>
</dbReference>
<dbReference type="InterPro" id="IPR039246">
    <property type="entry name" value="Flagellar_FlgA"/>
</dbReference>
<dbReference type="InterPro" id="IPR017585">
    <property type="entry name" value="SAF_FlgA"/>
</dbReference>
<keyword evidence="6" id="KW-0966">Cell projection</keyword>
<evidence type="ECO:0000256" key="2">
    <source>
        <dbReference type="ARBA" id="ARBA00022729"/>
    </source>
</evidence>
<sequence length="168" mass="17393">MIGLVIAMATGTASRMSGTIRPLAGLIAMLAALTPTLVRADMLPVPAMTIRPGDVITESMLTERAFPPGYTARFASVVDAGQVIGKSARRMLLPGNPIPYNAVSEPEIVKRGVAARLVFEADGLIITALATPLQSAGAGEHIRVRNVDSGLIVSGVVQPDGSIRVGVP</sequence>
<keyword evidence="2" id="KW-0732">Signal</keyword>
<evidence type="ECO:0000313" key="6">
    <source>
        <dbReference type="EMBL" id="CUA85153.1"/>
    </source>
</evidence>
<keyword evidence="4" id="KW-1005">Bacterial flagellum biogenesis</keyword>
<dbReference type="Gene3D" id="2.30.30.760">
    <property type="match status" value="1"/>
</dbReference>
<dbReference type="NCBIfam" id="TIGR03170">
    <property type="entry name" value="flgA_cterm"/>
    <property type="match status" value="1"/>
</dbReference>
<keyword evidence="3 4" id="KW-0574">Periplasm</keyword>
<reference evidence="6 7" key="1">
    <citation type="submission" date="2015-08" db="EMBL/GenBank/DDBJ databases">
        <authorList>
            <person name="Varghese N."/>
        </authorList>
    </citation>
    <scope>NUCLEOTIDE SEQUENCE [LARGE SCALE GENOMIC DNA]</scope>
    <source>
        <strain evidence="6 7">DSM 18167</strain>
    </source>
</reference>
<dbReference type="CDD" id="cd11614">
    <property type="entry name" value="SAF_CpaB_FlgA_like"/>
    <property type="match status" value="1"/>
</dbReference>
<comment type="similarity">
    <text evidence="4">Belongs to the FlgA family.</text>
</comment>
<evidence type="ECO:0000256" key="1">
    <source>
        <dbReference type="ARBA" id="ARBA00004418"/>
    </source>
</evidence>
<evidence type="ECO:0000313" key="7">
    <source>
        <dbReference type="Proteomes" id="UP000182178"/>
    </source>
</evidence>